<dbReference type="AlphaFoldDB" id="A0A7K0EIE0"/>
<dbReference type="PANTHER" id="PTHR43267:SF1">
    <property type="entry name" value="TRNA THREONYLCARBAMOYLADENOSINE DEHYDRATASE"/>
    <property type="match status" value="1"/>
</dbReference>
<evidence type="ECO:0000313" key="3">
    <source>
        <dbReference type="Proteomes" id="UP000441754"/>
    </source>
</evidence>
<dbReference type="GO" id="GO:0008641">
    <property type="term" value="F:ubiquitin-like modifier activating enzyme activity"/>
    <property type="evidence" value="ECO:0007669"/>
    <property type="project" value="InterPro"/>
</dbReference>
<evidence type="ECO:0000259" key="1">
    <source>
        <dbReference type="Pfam" id="PF00899"/>
    </source>
</evidence>
<organism evidence="2 3">
    <name type="scientific">Larkinella terrae</name>
    <dbReference type="NCBI Taxonomy" id="2025311"/>
    <lineage>
        <taxon>Bacteria</taxon>
        <taxon>Pseudomonadati</taxon>
        <taxon>Bacteroidota</taxon>
        <taxon>Cytophagia</taxon>
        <taxon>Cytophagales</taxon>
        <taxon>Spirosomataceae</taxon>
        <taxon>Larkinella</taxon>
    </lineage>
</organism>
<dbReference type="InterPro" id="IPR045886">
    <property type="entry name" value="ThiF/MoeB/HesA"/>
</dbReference>
<feature type="domain" description="THIF-type NAD/FAD binding fold" evidence="1">
    <location>
        <begin position="186"/>
        <end position="431"/>
    </location>
</feature>
<dbReference type="Proteomes" id="UP000441754">
    <property type="component" value="Unassembled WGS sequence"/>
</dbReference>
<dbReference type="CDD" id="cd01483">
    <property type="entry name" value="E1_enzyme_family"/>
    <property type="match status" value="1"/>
</dbReference>
<dbReference type="SUPFAM" id="SSF69572">
    <property type="entry name" value="Activating enzymes of the ubiquitin-like proteins"/>
    <property type="match status" value="1"/>
</dbReference>
<dbReference type="RefSeq" id="WP_154174638.1">
    <property type="nucleotide sequence ID" value="NZ_WJXZ01000004.1"/>
</dbReference>
<keyword evidence="3" id="KW-1185">Reference proteome</keyword>
<dbReference type="PANTHER" id="PTHR43267">
    <property type="entry name" value="TRNA THREONYLCARBAMOYLADENOSINE DEHYDRATASE"/>
    <property type="match status" value="1"/>
</dbReference>
<dbReference type="EMBL" id="WJXZ01000004">
    <property type="protein sequence ID" value="MRS61236.1"/>
    <property type="molecule type" value="Genomic_DNA"/>
</dbReference>
<dbReference type="Gene3D" id="3.40.50.720">
    <property type="entry name" value="NAD(P)-binding Rossmann-like Domain"/>
    <property type="match status" value="1"/>
</dbReference>
<dbReference type="Pfam" id="PF00899">
    <property type="entry name" value="ThiF"/>
    <property type="match status" value="1"/>
</dbReference>
<dbReference type="GO" id="GO:0061504">
    <property type="term" value="P:cyclic threonylcarbamoyladenosine biosynthetic process"/>
    <property type="evidence" value="ECO:0007669"/>
    <property type="project" value="TreeGrafter"/>
</dbReference>
<dbReference type="GO" id="GO:0061503">
    <property type="term" value="F:tRNA threonylcarbamoyladenosine dehydratase"/>
    <property type="evidence" value="ECO:0007669"/>
    <property type="project" value="TreeGrafter"/>
</dbReference>
<gene>
    <name evidence="2" type="ORF">GJJ30_08025</name>
</gene>
<name>A0A7K0EIE0_9BACT</name>
<accession>A0A7K0EIE0</accession>
<sequence length="481" mass="54226">MQSLDRTDREEFSVAMSATLNSILCRHLLRDDKQEEVAFALYKPSVGLLRFTSIIYKIILPEEGDRRVQGNVLINPQYFRRVCRIAAAEKSGIVLLHSHLGPGWQGMSLDDVKTEYGFSDTSLTLSGLPFVGLTLGTDKTWSARVWEYLNGWYDRKQATSVRVVGQRLSVSYHDGLRPRPTFKETYKRTMTVWGESNHAQLARLKVGIIGLGSVGSMVTESLSRMGMERFVLIDFDEVQEHNLDRLLGATLNDIGTSKVYIAQRQIHRSSTANRVQVTPVLSGVTEEMGYQNALDCDILFSCVDRPWPRQVLNHIAYSHLIPVIDGGIQVRMNSKTKHFEGAEWQIQSVGPDRPCLQCLKAYDAADVATEKAGKLDDPSYLAGLSKDHRFKRNENIFPFSANVASLEVMQFIEQITGIGQMDYYGTQRYDYNYGRVRVNDEHQCEEGCLFQAGLAMADSIFPPPIGFDYSADAARKRQNLV</sequence>
<comment type="caution">
    <text evidence="2">The sequence shown here is derived from an EMBL/GenBank/DDBJ whole genome shotgun (WGS) entry which is preliminary data.</text>
</comment>
<protein>
    <recommendedName>
        <fullName evidence="1">THIF-type NAD/FAD binding fold domain-containing protein</fullName>
    </recommendedName>
</protein>
<proteinExistence type="predicted"/>
<reference evidence="2 3" key="1">
    <citation type="journal article" date="2018" name="Antonie Van Leeuwenhoek">
        <title>Larkinella terrae sp. nov., isolated from soil on Jeju Island, South Korea.</title>
        <authorList>
            <person name="Ten L.N."/>
            <person name="Jeon J."/>
            <person name="Park S.J."/>
            <person name="Park S."/>
            <person name="Lee S.Y."/>
            <person name="Kim M.K."/>
            <person name="Jung H.Y."/>
        </authorList>
    </citation>
    <scope>NUCLEOTIDE SEQUENCE [LARGE SCALE GENOMIC DNA]</scope>
    <source>
        <strain evidence="2 3">KCTC 52001</strain>
    </source>
</reference>
<evidence type="ECO:0000313" key="2">
    <source>
        <dbReference type="EMBL" id="MRS61236.1"/>
    </source>
</evidence>
<dbReference type="OrthoDB" id="9778208at2"/>
<dbReference type="InterPro" id="IPR035985">
    <property type="entry name" value="Ubiquitin-activating_enz"/>
</dbReference>
<dbReference type="InterPro" id="IPR000594">
    <property type="entry name" value="ThiF_NAD_FAD-bd"/>
</dbReference>